<evidence type="ECO:0000256" key="2">
    <source>
        <dbReference type="ARBA" id="ARBA00023163"/>
    </source>
</evidence>
<evidence type="ECO:0000313" key="5">
    <source>
        <dbReference type="EMBL" id="MFK4269643.1"/>
    </source>
</evidence>
<feature type="domain" description="Putative zinc-finger" evidence="4">
    <location>
        <begin position="27"/>
        <end position="54"/>
    </location>
</feature>
<accession>A0ABW8LUS1</accession>
<dbReference type="Pfam" id="PF13490">
    <property type="entry name" value="zf-HC2"/>
    <property type="match status" value="1"/>
</dbReference>
<keyword evidence="6" id="KW-1185">Reference proteome</keyword>
<keyword evidence="1" id="KW-0805">Transcription regulation</keyword>
<protein>
    <submittedName>
        <fullName evidence="5">Anti-sigma factor family protein</fullName>
    </submittedName>
</protein>
<evidence type="ECO:0000256" key="3">
    <source>
        <dbReference type="SAM" id="MobiDB-lite"/>
    </source>
</evidence>
<dbReference type="InterPro" id="IPR027383">
    <property type="entry name" value="Znf_put"/>
</dbReference>
<dbReference type="RefSeq" id="WP_404747733.1">
    <property type="nucleotide sequence ID" value="NZ_JBJDQH010000011.1"/>
</dbReference>
<dbReference type="Proteomes" id="UP001620295">
    <property type="component" value="Unassembled WGS sequence"/>
</dbReference>
<organism evidence="5 6">
    <name type="scientific">Streptomyces milbemycinicus</name>
    <dbReference type="NCBI Taxonomy" id="476552"/>
    <lineage>
        <taxon>Bacteria</taxon>
        <taxon>Bacillati</taxon>
        <taxon>Actinomycetota</taxon>
        <taxon>Actinomycetes</taxon>
        <taxon>Kitasatosporales</taxon>
        <taxon>Streptomycetaceae</taxon>
        <taxon>Streptomyces</taxon>
    </lineage>
</organism>
<dbReference type="Gene3D" id="1.10.10.1320">
    <property type="entry name" value="Anti-sigma factor, zinc-finger domain"/>
    <property type="match status" value="1"/>
</dbReference>
<dbReference type="EMBL" id="JBJDQH010000011">
    <property type="protein sequence ID" value="MFK4269643.1"/>
    <property type="molecule type" value="Genomic_DNA"/>
</dbReference>
<proteinExistence type="predicted"/>
<evidence type="ECO:0000259" key="4">
    <source>
        <dbReference type="Pfam" id="PF13490"/>
    </source>
</evidence>
<comment type="caution">
    <text evidence="5">The sequence shown here is derived from an EMBL/GenBank/DDBJ whole genome shotgun (WGS) entry which is preliminary data.</text>
</comment>
<reference evidence="5 6" key="1">
    <citation type="submission" date="2024-11" db="EMBL/GenBank/DDBJ databases">
        <title>The Natural Products Discovery Center: Release of the First 8490 Sequenced Strains for Exploring Actinobacteria Biosynthetic Diversity.</title>
        <authorList>
            <person name="Kalkreuter E."/>
            <person name="Kautsar S.A."/>
            <person name="Yang D."/>
            <person name="Bader C.D."/>
            <person name="Teijaro C.N."/>
            <person name="Fluegel L."/>
            <person name="Davis C.M."/>
            <person name="Simpson J.R."/>
            <person name="Lauterbach L."/>
            <person name="Steele A.D."/>
            <person name="Gui C."/>
            <person name="Meng S."/>
            <person name="Li G."/>
            <person name="Viehrig K."/>
            <person name="Ye F."/>
            <person name="Su P."/>
            <person name="Kiefer A.F."/>
            <person name="Nichols A."/>
            <person name="Cepeda A.J."/>
            <person name="Yan W."/>
            <person name="Fan B."/>
            <person name="Jiang Y."/>
            <person name="Adhikari A."/>
            <person name="Zheng C.-J."/>
            <person name="Schuster L."/>
            <person name="Cowan T.M."/>
            <person name="Smanski M.J."/>
            <person name="Chevrette M.G."/>
            <person name="De Carvalho L.P.S."/>
            <person name="Shen B."/>
        </authorList>
    </citation>
    <scope>NUCLEOTIDE SEQUENCE [LARGE SCALE GENOMIC DNA]</scope>
    <source>
        <strain evidence="5 6">NPDC020863</strain>
    </source>
</reference>
<feature type="region of interest" description="Disordered" evidence="3">
    <location>
        <begin position="92"/>
        <end position="182"/>
    </location>
</feature>
<name>A0ABW8LUS1_9ACTN</name>
<sequence>MSSRWWMWWRSAERQQAGECLADGAELQSYLDGELDAPAARRVRAHVARCHRCARELAAYQRITNALASRGAREGPDEAALGRLRDLVGSLGSLDSFADPAGSRAEERPQDRSQGPDQSQSRIQDQLQDQLQDQIQDQFQDGVQGRGLERAQDEVPELAPDEAPLPPGEPDASESAVPKAGA</sequence>
<evidence type="ECO:0000256" key="1">
    <source>
        <dbReference type="ARBA" id="ARBA00023015"/>
    </source>
</evidence>
<gene>
    <name evidence="5" type="ORF">ACI2L5_32635</name>
</gene>
<feature type="compositionally biased region" description="Low complexity" evidence="3">
    <location>
        <begin position="117"/>
        <end position="141"/>
    </location>
</feature>
<keyword evidence="2" id="KW-0804">Transcription</keyword>
<dbReference type="InterPro" id="IPR041916">
    <property type="entry name" value="Anti_sigma_zinc_sf"/>
</dbReference>
<evidence type="ECO:0000313" key="6">
    <source>
        <dbReference type="Proteomes" id="UP001620295"/>
    </source>
</evidence>